<protein>
    <submittedName>
        <fullName evidence="5">Unannotated protein</fullName>
    </submittedName>
</protein>
<evidence type="ECO:0000313" key="4">
    <source>
        <dbReference type="EMBL" id="CAB4550024.1"/>
    </source>
</evidence>
<keyword evidence="1" id="KW-0456">Lyase</keyword>
<name>A0A6J6UJK2_9ZZZZ</name>
<dbReference type="PANTHER" id="PTHR21240:SF19">
    <property type="entry name" value="CATALYTIC_ HYDROLASE"/>
    <property type="match status" value="1"/>
</dbReference>
<dbReference type="GO" id="GO:0016787">
    <property type="term" value="F:hydrolase activity"/>
    <property type="evidence" value="ECO:0007669"/>
    <property type="project" value="InterPro"/>
</dbReference>
<dbReference type="Gene3D" id="3.20.20.140">
    <property type="entry name" value="Metal-dependent hydrolases"/>
    <property type="match status" value="1"/>
</dbReference>
<sequence>MFGSDVLSSLALVPVLVLLLPGLVPVPVLVLLVPGLLLVVFAESFTNTVCLNWRGLPETGSSRMRTEFYSSATLATMPMPNGIGIIDTMMDLPFDDVRSIYEFLAPNLKDTASKEEFEFPAQYMFKKVPGAMEAGEDPVAHTLALMDHHGIEMAMIGAGGKHQMRALTDHPDRFLPSIGVDPNEGMKAVEQIVRAYETTGLRALAGFPAGYSPQVPINDKRWYPIYAKCCELEIPVFMCTGVPGPRVPMACQKPELLDEVCWFFPELTIVMRHGAEPWEELAVKLMIKWPNLYYSTSAFAPKYYPKAIIDYANTRGSDKVMYGGYFPMGLTLDRIFSEMPNVPLKDEVWPKFLRENARKVLGLA</sequence>
<dbReference type="InterPro" id="IPR006680">
    <property type="entry name" value="Amidohydro-rel"/>
</dbReference>
<evidence type="ECO:0000256" key="2">
    <source>
        <dbReference type="SAM" id="Phobius"/>
    </source>
</evidence>
<proteinExistence type="predicted"/>
<feature type="transmembrane region" description="Helical" evidence="2">
    <location>
        <begin position="12"/>
        <end position="42"/>
    </location>
</feature>
<reference evidence="5" key="1">
    <citation type="submission" date="2020-05" db="EMBL/GenBank/DDBJ databases">
        <authorList>
            <person name="Chiriac C."/>
            <person name="Salcher M."/>
            <person name="Ghai R."/>
            <person name="Kavagutti S V."/>
        </authorList>
    </citation>
    <scope>NUCLEOTIDE SEQUENCE</scope>
</reference>
<dbReference type="AlphaFoldDB" id="A0A6J6UJK2"/>
<dbReference type="Pfam" id="PF04909">
    <property type="entry name" value="Amidohydro_2"/>
    <property type="match status" value="1"/>
</dbReference>
<feature type="domain" description="Amidohydrolase-related" evidence="3">
    <location>
        <begin position="149"/>
        <end position="363"/>
    </location>
</feature>
<dbReference type="EMBL" id="CAEZSF010000182">
    <property type="protein sequence ID" value="CAB4550024.1"/>
    <property type="molecule type" value="Genomic_DNA"/>
</dbReference>
<keyword evidence="2" id="KW-0812">Transmembrane</keyword>
<keyword evidence="2" id="KW-1133">Transmembrane helix</keyword>
<keyword evidence="2" id="KW-0472">Membrane</keyword>
<dbReference type="InterPro" id="IPR032466">
    <property type="entry name" value="Metal_Hydrolase"/>
</dbReference>
<evidence type="ECO:0000313" key="5">
    <source>
        <dbReference type="EMBL" id="CAB4759258.1"/>
    </source>
</evidence>
<accession>A0A6J6UJK2</accession>
<dbReference type="EMBL" id="CAEZYU010000138">
    <property type="protein sequence ID" value="CAB4759258.1"/>
    <property type="molecule type" value="Genomic_DNA"/>
</dbReference>
<dbReference type="PANTHER" id="PTHR21240">
    <property type="entry name" value="2-AMINO-3-CARBOXYLMUCONATE-6-SEMIALDEHYDE DECARBOXYLASE"/>
    <property type="match status" value="1"/>
</dbReference>
<dbReference type="SUPFAM" id="SSF51556">
    <property type="entry name" value="Metallo-dependent hydrolases"/>
    <property type="match status" value="1"/>
</dbReference>
<gene>
    <name evidence="4" type="ORF">UFOPK1358_01562</name>
    <name evidence="5" type="ORF">UFOPK2766_02120</name>
</gene>
<dbReference type="GO" id="GO:0016831">
    <property type="term" value="F:carboxy-lyase activity"/>
    <property type="evidence" value="ECO:0007669"/>
    <property type="project" value="InterPro"/>
</dbReference>
<evidence type="ECO:0000256" key="1">
    <source>
        <dbReference type="ARBA" id="ARBA00023239"/>
    </source>
</evidence>
<evidence type="ECO:0000259" key="3">
    <source>
        <dbReference type="Pfam" id="PF04909"/>
    </source>
</evidence>
<dbReference type="InterPro" id="IPR032465">
    <property type="entry name" value="ACMSD"/>
</dbReference>
<organism evidence="5">
    <name type="scientific">freshwater metagenome</name>
    <dbReference type="NCBI Taxonomy" id="449393"/>
    <lineage>
        <taxon>unclassified sequences</taxon>
        <taxon>metagenomes</taxon>
        <taxon>ecological metagenomes</taxon>
    </lineage>
</organism>